<dbReference type="Proteomes" id="UP000077266">
    <property type="component" value="Unassembled WGS sequence"/>
</dbReference>
<dbReference type="InParanoid" id="A0A165I981"/>
<reference evidence="1 2" key="1">
    <citation type="journal article" date="2016" name="Mol. Biol. Evol.">
        <title>Comparative Genomics of Early-Diverging Mushroom-Forming Fungi Provides Insights into the Origins of Lignocellulose Decay Capabilities.</title>
        <authorList>
            <person name="Nagy L.G."/>
            <person name="Riley R."/>
            <person name="Tritt A."/>
            <person name="Adam C."/>
            <person name="Daum C."/>
            <person name="Floudas D."/>
            <person name="Sun H."/>
            <person name="Yadav J.S."/>
            <person name="Pangilinan J."/>
            <person name="Larsson K.H."/>
            <person name="Matsuura K."/>
            <person name="Barry K."/>
            <person name="Labutti K."/>
            <person name="Kuo R."/>
            <person name="Ohm R.A."/>
            <person name="Bhattacharya S.S."/>
            <person name="Shirouzu T."/>
            <person name="Yoshinaga Y."/>
            <person name="Martin F.M."/>
            <person name="Grigoriev I.V."/>
            <person name="Hibbett D.S."/>
        </authorList>
    </citation>
    <scope>NUCLEOTIDE SEQUENCE [LARGE SCALE GENOMIC DNA]</scope>
    <source>
        <strain evidence="1 2">HHB12029</strain>
    </source>
</reference>
<proteinExistence type="predicted"/>
<dbReference type="EMBL" id="KV425996">
    <property type="protein sequence ID" value="KZV93080.1"/>
    <property type="molecule type" value="Genomic_DNA"/>
</dbReference>
<gene>
    <name evidence="1" type="ORF">EXIGLDRAFT_717616</name>
</gene>
<evidence type="ECO:0000313" key="2">
    <source>
        <dbReference type="Proteomes" id="UP000077266"/>
    </source>
</evidence>
<accession>A0A165I981</accession>
<evidence type="ECO:0000313" key="1">
    <source>
        <dbReference type="EMBL" id="KZV93080.1"/>
    </source>
</evidence>
<keyword evidence="2" id="KW-1185">Reference proteome</keyword>
<dbReference type="AlphaFoldDB" id="A0A165I981"/>
<sequence>MPCSSSILQERRASHGERALILPLLPSKRMSLVSACSVVAQAALHTMHENIDWLMWSSSSGILSCTLRQRLRPSTLEVLVGKAAFGDDLSGLKSSSSRVDTNIGPLRVNNLVVESLRHFQRASGVIPRSV</sequence>
<name>A0A165I981_EXIGL</name>
<protein>
    <submittedName>
        <fullName evidence="1">Uncharacterized protein</fullName>
    </submittedName>
</protein>
<organism evidence="1 2">
    <name type="scientific">Exidia glandulosa HHB12029</name>
    <dbReference type="NCBI Taxonomy" id="1314781"/>
    <lineage>
        <taxon>Eukaryota</taxon>
        <taxon>Fungi</taxon>
        <taxon>Dikarya</taxon>
        <taxon>Basidiomycota</taxon>
        <taxon>Agaricomycotina</taxon>
        <taxon>Agaricomycetes</taxon>
        <taxon>Auriculariales</taxon>
        <taxon>Exidiaceae</taxon>
        <taxon>Exidia</taxon>
    </lineage>
</organism>